<keyword evidence="3" id="KW-1185">Reference proteome</keyword>
<feature type="region of interest" description="Disordered" evidence="1">
    <location>
        <begin position="43"/>
        <end position="63"/>
    </location>
</feature>
<name>A0A6A0ALR7_HAELA</name>
<evidence type="ECO:0000313" key="3">
    <source>
        <dbReference type="Proteomes" id="UP000485058"/>
    </source>
</evidence>
<sequence>MSARGPRPTWTPSSCCQSPRWTRTCPSTDDCAASMAVAVWRASASSWGQGRSTEDDGHPPDGYTELCQLKAVSRL</sequence>
<feature type="non-terminal residue" evidence="2">
    <location>
        <position position="1"/>
    </location>
</feature>
<feature type="non-terminal residue" evidence="2">
    <location>
        <position position="75"/>
    </location>
</feature>
<proteinExistence type="predicted"/>
<dbReference type="AlphaFoldDB" id="A0A6A0ALR7"/>
<dbReference type="Proteomes" id="UP000485058">
    <property type="component" value="Unassembled WGS sequence"/>
</dbReference>
<gene>
    <name evidence="2" type="ORF">HaLaN_32043</name>
</gene>
<evidence type="ECO:0000256" key="1">
    <source>
        <dbReference type="SAM" id="MobiDB-lite"/>
    </source>
</evidence>
<comment type="caution">
    <text evidence="2">The sequence shown here is derived from an EMBL/GenBank/DDBJ whole genome shotgun (WGS) entry which is preliminary data.</text>
</comment>
<accession>A0A6A0ALR7</accession>
<reference evidence="2 3" key="1">
    <citation type="submission" date="2020-02" db="EMBL/GenBank/DDBJ databases">
        <title>Draft genome sequence of Haematococcus lacustris strain NIES-144.</title>
        <authorList>
            <person name="Morimoto D."/>
            <person name="Nakagawa S."/>
            <person name="Yoshida T."/>
            <person name="Sawayama S."/>
        </authorList>
    </citation>
    <scope>NUCLEOTIDE SEQUENCE [LARGE SCALE GENOMIC DNA]</scope>
    <source>
        <strain evidence="2 3">NIES-144</strain>
    </source>
</reference>
<protein>
    <submittedName>
        <fullName evidence="2">Uncharacterized protein</fullName>
    </submittedName>
</protein>
<dbReference type="EMBL" id="BLLF01007099">
    <property type="protein sequence ID" value="GFH32767.1"/>
    <property type="molecule type" value="Genomic_DNA"/>
</dbReference>
<evidence type="ECO:0000313" key="2">
    <source>
        <dbReference type="EMBL" id="GFH32767.1"/>
    </source>
</evidence>
<organism evidence="2 3">
    <name type="scientific">Haematococcus lacustris</name>
    <name type="common">Green alga</name>
    <name type="synonym">Haematococcus pluvialis</name>
    <dbReference type="NCBI Taxonomy" id="44745"/>
    <lineage>
        <taxon>Eukaryota</taxon>
        <taxon>Viridiplantae</taxon>
        <taxon>Chlorophyta</taxon>
        <taxon>core chlorophytes</taxon>
        <taxon>Chlorophyceae</taxon>
        <taxon>CS clade</taxon>
        <taxon>Chlamydomonadales</taxon>
        <taxon>Haematococcaceae</taxon>
        <taxon>Haematococcus</taxon>
    </lineage>
</organism>